<dbReference type="RefSeq" id="WP_058668193.1">
    <property type="nucleotide sequence ID" value="NZ_ABTEQQ020000004.1"/>
</dbReference>
<evidence type="ECO:0000313" key="2">
    <source>
        <dbReference type="EMBL" id="MBJ9869259.1"/>
    </source>
</evidence>
<keyword evidence="1" id="KW-0472">Membrane</keyword>
<gene>
    <name evidence="2" type="ORF">I5687_15005</name>
</gene>
<evidence type="ECO:0000256" key="1">
    <source>
        <dbReference type="SAM" id="Phobius"/>
    </source>
</evidence>
<keyword evidence="1" id="KW-1133">Transmembrane helix</keyword>
<reference evidence="2" key="1">
    <citation type="submission" date="2020-11" db="EMBL/GenBank/DDBJ databases">
        <title>Enhanced detection system for hospital associated transmission using whole genome sequencing surveillance.</title>
        <authorList>
            <person name="Harrison L.H."/>
            <person name="Van Tyne D."/>
            <person name="Marsh J.W."/>
            <person name="Griffith M.P."/>
            <person name="Snyder D.J."/>
            <person name="Cooper V.S."/>
            <person name="Mustapha M."/>
        </authorList>
    </citation>
    <scope>NUCLEOTIDE SEQUENCE</scope>
    <source>
        <strain evidence="2">CB00014</strain>
    </source>
</reference>
<dbReference type="Pfam" id="PF05137">
    <property type="entry name" value="PilN"/>
    <property type="match status" value="1"/>
</dbReference>
<dbReference type="AlphaFoldDB" id="A0AAW4EGK7"/>
<accession>A0AAW4EGK7</accession>
<proteinExistence type="predicted"/>
<dbReference type="PANTHER" id="PTHR40278:SF1">
    <property type="entry name" value="DNA UTILIZATION PROTEIN HOFN"/>
    <property type="match status" value="1"/>
</dbReference>
<dbReference type="InterPro" id="IPR007813">
    <property type="entry name" value="PilN"/>
</dbReference>
<evidence type="ECO:0000313" key="3">
    <source>
        <dbReference type="Proteomes" id="UP000807555"/>
    </source>
</evidence>
<keyword evidence="1" id="KW-0812">Transmembrane</keyword>
<organism evidence="2 3">
    <name type="scientific">Citrobacter koseri</name>
    <name type="common">Citrobacter diversus</name>
    <dbReference type="NCBI Taxonomy" id="545"/>
    <lineage>
        <taxon>Bacteria</taxon>
        <taxon>Pseudomonadati</taxon>
        <taxon>Pseudomonadota</taxon>
        <taxon>Gammaproteobacteria</taxon>
        <taxon>Enterobacterales</taxon>
        <taxon>Enterobacteriaceae</taxon>
        <taxon>Citrobacter</taxon>
    </lineage>
</organism>
<protein>
    <submittedName>
        <fullName evidence="2">PilN domain-containing protein</fullName>
    </submittedName>
</protein>
<name>A0AAW4EGK7_CITKO</name>
<feature type="transmembrane region" description="Helical" evidence="1">
    <location>
        <begin position="21"/>
        <end position="39"/>
    </location>
</feature>
<dbReference type="EMBL" id="JADVNV010000005">
    <property type="protein sequence ID" value="MBJ9869259.1"/>
    <property type="molecule type" value="Genomic_DNA"/>
</dbReference>
<dbReference type="Proteomes" id="UP000807555">
    <property type="component" value="Unassembled WGS sequence"/>
</dbReference>
<sequence length="179" mass="20889">MSYPVNFLPWRQSRRRECLRFWSVMFSGSLLLTIALAYIHEVTLTAQKRVDAQWPIAEKERAAALLAIQPRLQQRQTAWQRALQRQTEYEQTRRWQSVLEGMAALLPEQAWLTRLSWQQGTLELEGYATTFLALNTLETALRRHPDFPLAGSGATQQDAQGRWQFHYRLKRSLADGRAF</sequence>
<comment type="caution">
    <text evidence="2">The sequence shown here is derived from an EMBL/GenBank/DDBJ whole genome shotgun (WGS) entry which is preliminary data.</text>
</comment>
<dbReference type="PANTHER" id="PTHR40278">
    <property type="entry name" value="DNA UTILIZATION PROTEIN HOFN"/>
    <property type="match status" value="1"/>
</dbReference>
<dbReference type="InterPro" id="IPR052534">
    <property type="entry name" value="Extracell_DNA_Util/SecSys_Comp"/>
</dbReference>